<dbReference type="AlphaFoldDB" id="E7RX73"/>
<name>E7RX73_9BURK</name>
<evidence type="ECO:0000259" key="11">
    <source>
        <dbReference type="Pfam" id="PF01706"/>
    </source>
</evidence>
<dbReference type="Gene3D" id="1.10.220.30">
    <property type="match status" value="3"/>
</dbReference>
<keyword evidence="7" id="KW-0283">Flagellar rotation</keyword>
<dbReference type="GO" id="GO:0003774">
    <property type="term" value="F:cytoskeletal motor activity"/>
    <property type="evidence" value="ECO:0007669"/>
    <property type="project" value="InterPro"/>
</dbReference>
<evidence type="ECO:0000256" key="1">
    <source>
        <dbReference type="ARBA" id="ARBA00004117"/>
    </source>
</evidence>
<keyword evidence="14" id="KW-0966">Cell projection</keyword>
<dbReference type="PIRSF" id="PIRSF003161">
    <property type="entry name" value="FliG"/>
    <property type="match status" value="1"/>
</dbReference>
<evidence type="ECO:0000256" key="6">
    <source>
        <dbReference type="ARBA" id="ARBA00022500"/>
    </source>
</evidence>
<dbReference type="GO" id="GO:0071973">
    <property type="term" value="P:bacterial-type flagellum-dependent cell motility"/>
    <property type="evidence" value="ECO:0007669"/>
    <property type="project" value="InterPro"/>
</dbReference>
<keyword evidence="14" id="KW-0282">Flagellum</keyword>
<dbReference type="InterPro" id="IPR028263">
    <property type="entry name" value="FliG_N"/>
</dbReference>
<dbReference type="GO" id="GO:0006935">
    <property type="term" value="P:chemotaxis"/>
    <property type="evidence" value="ECO:0007669"/>
    <property type="project" value="UniProtKB-KW"/>
</dbReference>
<reference evidence="14 15" key="1">
    <citation type="submission" date="2010-12" db="EMBL/GenBank/DDBJ databases">
        <authorList>
            <person name="Muzny D."/>
            <person name="Qin X."/>
            <person name="Deng J."/>
            <person name="Jiang H."/>
            <person name="Liu Y."/>
            <person name="Qu J."/>
            <person name="Song X.-Z."/>
            <person name="Zhang L."/>
            <person name="Thornton R."/>
            <person name="Coyle M."/>
            <person name="Francisco L."/>
            <person name="Jackson L."/>
            <person name="Javaid M."/>
            <person name="Korchina V."/>
            <person name="Kovar C."/>
            <person name="Mata R."/>
            <person name="Mathew T."/>
            <person name="Ngo R."/>
            <person name="Nguyen L."/>
            <person name="Nguyen N."/>
            <person name="Okwuonu G."/>
            <person name="Ongeri F."/>
            <person name="Pham C."/>
            <person name="Simmons D."/>
            <person name="Wilczek-Boney K."/>
            <person name="Hale W."/>
            <person name="Jakkamsetti A."/>
            <person name="Pham P."/>
            <person name="Ruth R."/>
            <person name="San Lucas F."/>
            <person name="Warren J."/>
            <person name="Zhang J."/>
            <person name="Zhao Z."/>
            <person name="Zhou C."/>
            <person name="Zhu D."/>
            <person name="Lee S."/>
            <person name="Bess C."/>
            <person name="Blankenburg K."/>
            <person name="Forbes L."/>
            <person name="Fu Q."/>
            <person name="Gubbala S."/>
            <person name="Hirani K."/>
            <person name="Jayaseelan J.C."/>
            <person name="Lara F."/>
            <person name="Munidasa M."/>
            <person name="Palculict T."/>
            <person name="Patil S."/>
            <person name="Pu L.-L."/>
            <person name="Saada N."/>
            <person name="Tang L."/>
            <person name="Weissenberger G."/>
            <person name="Zhu Y."/>
            <person name="Hemphill L."/>
            <person name="Shang Y."/>
            <person name="Youmans B."/>
            <person name="Ayvaz T."/>
            <person name="Ross M."/>
            <person name="Santibanez J."/>
            <person name="Aqrawi P."/>
            <person name="Gross S."/>
            <person name="Joshi V."/>
            <person name="Fowler G."/>
            <person name="Nazareth L."/>
            <person name="Reid J."/>
            <person name="Worley K."/>
            <person name="Petrosino J."/>
            <person name="Highlander S."/>
            <person name="Gibbs R."/>
        </authorList>
    </citation>
    <scope>NUCLEOTIDE SEQUENCE [LARGE SCALE GENOMIC DNA]</scope>
    <source>
        <strain evidence="14 15">ATCC 51599</strain>
    </source>
</reference>
<evidence type="ECO:0000256" key="5">
    <source>
        <dbReference type="ARBA" id="ARBA00022475"/>
    </source>
</evidence>
<dbReference type="InterPro" id="IPR032779">
    <property type="entry name" value="FliG_M"/>
</dbReference>
<evidence type="ECO:0000256" key="2">
    <source>
        <dbReference type="ARBA" id="ARBA00004515"/>
    </source>
</evidence>
<feature type="domain" description="Flagellar motor switch protein FliG C-terminal" evidence="11">
    <location>
        <begin position="218"/>
        <end position="324"/>
    </location>
</feature>
<dbReference type="InterPro" id="IPR000090">
    <property type="entry name" value="Flg_Motor_Flig"/>
</dbReference>
<evidence type="ECO:0000256" key="3">
    <source>
        <dbReference type="ARBA" id="ARBA00010299"/>
    </source>
</evidence>
<evidence type="ECO:0000313" key="14">
    <source>
        <dbReference type="EMBL" id="EFV94869.1"/>
    </source>
</evidence>
<dbReference type="Pfam" id="PF14841">
    <property type="entry name" value="FliG_M"/>
    <property type="match status" value="1"/>
</dbReference>
<dbReference type="SUPFAM" id="SSF48029">
    <property type="entry name" value="FliG"/>
    <property type="match status" value="2"/>
</dbReference>
<evidence type="ECO:0000259" key="12">
    <source>
        <dbReference type="Pfam" id="PF14841"/>
    </source>
</evidence>
<evidence type="ECO:0000256" key="10">
    <source>
        <dbReference type="ARBA" id="ARBA00025598"/>
    </source>
</evidence>
<dbReference type="EMBL" id="AEQP01000008">
    <property type="protein sequence ID" value="EFV94869.1"/>
    <property type="molecule type" value="Genomic_DNA"/>
</dbReference>
<keyword evidence="5" id="KW-1003">Cell membrane</keyword>
<evidence type="ECO:0000256" key="7">
    <source>
        <dbReference type="ARBA" id="ARBA00022779"/>
    </source>
</evidence>
<dbReference type="Pfam" id="PF01706">
    <property type="entry name" value="FliG_C"/>
    <property type="match status" value="1"/>
</dbReference>
<feature type="domain" description="Flagellar motor switch protein FliG N-terminal" evidence="13">
    <location>
        <begin position="8"/>
        <end position="106"/>
    </location>
</feature>
<dbReference type="Proteomes" id="UP000011021">
    <property type="component" value="Unassembled WGS sequence"/>
</dbReference>
<gene>
    <name evidence="14" type="primary">fliG</name>
    <name evidence="14" type="ORF">HMPREF0551_1286</name>
</gene>
<keyword evidence="9" id="KW-0975">Bacterial flagellum</keyword>
<comment type="subcellular location">
    <subcellularLocation>
        <location evidence="1">Bacterial flagellum basal body</location>
    </subcellularLocation>
    <subcellularLocation>
        <location evidence="2">Cell inner membrane</location>
        <topology evidence="2">Peripheral membrane protein</topology>
        <orientation evidence="2">Cytoplasmic side</orientation>
    </subcellularLocation>
</comment>
<comment type="caution">
    <text evidence="14">The sequence shown here is derived from an EMBL/GenBank/DDBJ whole genome shotgun (WGS) entry which is preliminary data.</text>
</comment>
<comment type="similarity">
    <text evidence="3">Belongs to the FliG family.</text>
</comment>
<proteinExistence type="inferred from homology"/>
<keyword evidence="8" id="KW-0472">Membrane</keyword>
<sequence>MSGFDEAGTRDAAVLLLALGEETAAEVFKHLTPKEVQGLGEVMARTQYTTKDHIEQVLERFHQQASKQSTLVHDPNAYVRGVLKRALGDDKAGMLIDRIVQGSDVSGIESLRWMDAASVAELIRHEHPQIIASILVHLERDHASSILQQLSAETRSDVMLRIATLDSIQPSALKELNEVLSRVLTGGDKVKRPRLGGSKAAAEILNFLGGGEEATLLETLRAENAELAQEIEDLMFTFDDLLSLDDRAVQTVLREVQNDQLIIALKGAEPALREKIFKNMSSRAAESLKEDLESRGPVRLSEVEAQQKEILKTVKRLADEGTIVVSSGGADALV</sequence>
<dbReference type="PANTHER" id="PTHR30534">
    <property type="entry name" value="FLAGELLAR MOTOR SWITCH PROTEIN FLIG"/>
    <property type="match status" value="1"/>
</dbReference>
<dbReference type="InterPro" id="IPR023087">
    <property type="entry name" value="Flg_Motor_Flig_C"/>
</dbReference>
<dbReference type="PRINTS" id="PR00954">
    <property type="entry name" value="FLGMOTORFLIG"/>
</dbReference>
<evidence type="ECO:0000259" key="13">
    <source>
        <dbReference type="Pfam" id="PF14842"/>
    </source>
</evidence>
<dbReference type="InterPro" id="IPR011002">
    <property type="entry name" value="FliG_a-hlx"/>
</dbReference>
<keyword evidence="6" id="KW-0145">Chemotaxis</keyword>
<accession>E7RX73</accession>
<dbReference type="PANTHER" id="PTHR30534:SF0">
    <property type="entry name" value="FLAGELLAR MOTOR SWITCH PROTEIN FLIG"/>
    <property type="match status" value="1"/>
</dbReference>
<protein>
    <recommendedName>
        <fullName evidence="4">Flagellar motor switch protein FliG</fullName>
    </recommendedName>
</protein>
<comment type="function">
    <text evidence="10">FliG is one of three proteins (FliG, FliN, FliM) that forms the rotor-mounted switch complex (C ring), located at the base of the basal body. This complex interacts with the CheY and CheZ chemotaxis proteins, in addition to contacting components of the motor that determine the direction of flagellar rotation.</text>
</comment>
<keyword evidence="14" id="KW-0969">Cilium</keyword>
<evidence type="ECO:0000313" key="15">
    <source>
        <dbReference type="Proteomes" id="UP000011021"/>
    </source>
</evidence>
<dbReference type="HOGENOM" id="CLU_047835_2_0_4"/>
<dbReference type="RefSeq" id="WP_005673547.1">
    <property type="nucleotide sequence ID" value="NZ_CP146288.1"/>
</dbReference>
<evidence type="ECO:0000256" key="9">
    <source>
        <dbReference type="ARBA" id="ARBA00023143"/>
    </source>
</evidence>
<dbReference type="eggNOG" id="COG1536">
    <property type="taxonomic scope" value="Bacteria"/>
</dbReference>
<keyword evidence="15" id="KW-1185">Reference proteome</keyword>
<dbReference type="STRING" id="887898.HMPREF0551_1286"/>
<dbReference type="GO" id="GO:0009425">
    <property type="term" value="C:bacterial-type flagellum basal body"/>
    <property type="evidence" value="ECO:0007669"/>
    <property type="project" value="UniProtKB-SubCell"/>
</dbReference>
<dbReference type="NCBIfam" id="TIGR00207">
    <property type="entry name" value="fliG"/>
    <property type="match status" value="1"/>
</dbReference>
<evidence type="ECO:0000256" key="4">
    <source>
        <dbReference type="ARBA" id="ARBA00021870"/>
    </source>
</evidence>
<dbReference type="GO" id="GO:0005886">
    <property type="term" value="C:plasma membrane"/>
    <property type="evidence" value="ECO:0007669"/>
    <property type="project" value="UniProtKB-SubCell"/>
</dbReference>
<dbReference type="FunFam" id="1.10.220.30:FF:000001">
    <property type="entry name" value="Flagellar motor switch protein FliG"/>
    <property type="match status" value="1"/>
</dbReference>
<dbReference type="Pfam" id="PF14842">
    <property type="entry name" value="FliG_N"/>
    <property type="match status" value="1"/>
</dbReference>
<organism evidence="14 15">
    <name type="scientific">Lautropia mirabilis ATCC 51599</name>
    <dbReference type="NCBI Taxonomy" id="887898"/>
    <lineage>
        <taxon>Bacteria</taxon>
        <taxon>Pseudomonadati</taxon>
        <taxon>Pseudomonadota</taxon>
        <taxon>Betaproteobacteria</taxon>
        <taxon>Burkholderiales</taxon>
        <taxon>Burkholderiaceae</taxon>
        <taxon>Lautropia</taxon>
    </lineage>
</organism>
<feature type="domain" description="Flagellar motor switch protein FliG middle" evidence="12">
    <location>
        <begin position="117"/>
        <end position="185"/>
    </location>
</feature>
<evidence type="ECO:0000256" key="8">
    <source>
        <dbReference type="ARBA" id="ARBA00023136"/>
    </source>
</evidence>